<accession>A0A078A139</accession>
<feature type="region of interest" description="Disordered" evidence="2">
    <location>
        <begin position="460"/>
        <end position="481"/>
    </location>
</feature>
<proteinExistence type="predicted"/>
<keyword evidence="4" id="KW-1185">Reference proteome</keyword>
<evidence type="ECO:0000313" key="3">
    <source>
        <dbReference type="EMBL" id="CDW75951.1"/>
    </source>
</evidence>
<keyword evidence="1" id="KW-0175">Coiled coil</keyword>
<feature type="region of interest" description="Disordered" evidence="2">
    <location>
        <begin position="690"/>
        <end position="800"/>
    </location>
</feature>
<evidence type="ECO:0000256" key="2">
    <source>
        <dbReference type="SAM" id="MobiDB-lite"/>
    </source>
</evidence>
<feature type="compositionally biased region" description="Polar residues" evidence="2">
    <location>
        <begin position="376"/>
        <end position="390"/>
    </location>
</feature>
<feature type="region of interest" description="Disordered" evidence="2">
    <location>
        <begin position="370"/>
        <end position="395"/>
    </location>
</feature>
<gene>
    <name evidence="3" type="primary">Contig4968.g5307</name>
    <name evidence="3" type="ORF">STYLEM_4947</name>
</gene>
<protein>
    <submittedName>
        <fullName evidence="3">Uncharacterized protein</fullName>
    </submittedName>
</protein>
<feature type="region of interest" description="Disordered" evidence="2">
    <location>
        <begin position="178"/>
        <end position="198"/>
    </location>
</feature>
<feature type="compositionally biased region" description="Polar residues" evidence="2">
    <location>
        <begin position="768"/>
        <end position="786"/>
    </location>
</feature>
<name>A0A078A139_STYLE</name>
<feature type="compositionally biased region" description="Polar residues" evidence="2">
    <location>
        <begin position="745"/>
        <end position="758"/>
    </location>
</feature>
<sequence length="878" mass="101331">MSNMITLERLDSEDLDEFNNMESKDQPNLDLKIITSKDKKSGLISVKAIEERFKKGNIGGATGLEGFNKNQNKFTCDQQKKLHSGIVAYNQHSIRNDKQTKSQLNLDQKMNQTQNPQIHYDRNLMSPQSLMNQQRLGNKIGFQSTQNLNDNGIVVPKTTGGNNFTKLVPMQVSLEMVEDDSKRNQNNSNSSFQSQNSNNRISNMRQSQMSHYHQHQNQSNMNQSNLQVVMNSSGNFSQEQSQILAQQQVPQQQYSQQQQNYLQQPSNLNLPQMIQIQDLLKLKPPECDCLERLRLKVEQELDKLRGEFRKKEVDLIAPLLNKYTMIDRKIEIIQDQMTQRLREHESGILLQEQTIGLILNTLQEFKSKGQDRLNTTRDSNTGELKNTTNYEGFKPDCSFQNNMQRYDMPLQQRSDDNLIAHVQSIYQANKQQPMPDLNGDQSIHVEESLQVSFRNMNNKSVQRKNTSAGSQTNQQSQQMKDCGYQSNTLKDQSLLNSSGSSPIDDIEIQQNRDQISMSAFEMSKQNEFKDRIEQFSDRCLSQQQQSEMLVRERSAEQLQLSTGKPKSSRVNGMRTNIQSHLTDNTTESLKLIQSIDDNQNLGSSLKKSSQNRLFSPTSQFSQSNKNFFQTANLQRLSTTLQSRKSSNNKHKKKEMLSQNSPEIQDNLQSFDWQKLNTTQKVSQTLAQKIIKNNSKNNDSSIHKKFKPLNRISNQIQSDKNTRKNSPRNKEMNKSNALLYNKRDSTGQNQHHSRTNSMSRALAQKRNQEQQNYSQTQKLKKMQTANNDRGRLQQHEDDLQKQSVDMTFYSFTKMNQNDSSAQLEEQLQVELEENEKNSVLQEYQLKTAAGAASHHKVLSNDSKKLKMQTPNSYEEFWKK</sequence>
<dbReference type="OrthoDB" id="10688090at2759"/>
<feature type="region of interest" description="Disordered" evidence="2">
    <location>
        <begin position="638"/>
        <end position="661"/>
    </location>
</feature>
<feature type="compositionally biased region" description="Low complexity" evidence="2">
    <location>
        <begin position="184"/>
        <end position="198"/>
    </location>
</feature>
<dbReference type="EMBL" id="CCKQ01004800">
    <property type="protein sequence ID" value="CDW75951.1"/>
    <property type="molecule type" value="Genomic_DNA"/>
</dbReference>
<dbReference type="AlphaFoldDB" id="A0A078A139"/>
<dbReference type="Proteomes" id="UP000039865">
    <property type="component" value="Unassembled WGS sequence"/>
</dbReference>
<evidence type="ECO:0000313" key="4">
    <source>
        <dbReference type="Proteomes" id="UP000039865"/>
    </source>
</evidence>
<evidence type="ECO:0000256" key="1">
    <source>
        <dbReference type="SAM" id="Coils"/>
    </source>
</evidence>
<organism evidence="3 4">
    <name type="scientific">Stylonychia lemnae</name>
    <name type="common">Ciliate</name>
    <dbReference type="NCBI Taxonomy" id="5949"/>
    <lineage>
        <taxon>Eukaryota</taxon>
        <taxon>Sar</taxon>
        <taxon>Alveolata</taxon>
        <taxon>Ciliophora</taxon>
        <taxon>Intramacronucleata</taxon>
        <taxon>Spirotrichea</taxon>
        <taxon>Stichotrichia</taxon>
        <taxon>Sporadotrichida</taxon>
        <taxon>Oxytrichidae</taxon>
        <taxon>Stylonychinae</taxon>
        <taxon>Stylonychia</taxon>
    </lineage>
</organism>
<dbReference type="InParanoid" id="A0A078A139"/>
<feature type="compositionally biased region" description="Basic and acidic residues" evidence="2">
    <location>
        <begin position="787"/>
        <end position="799"/>
    </location>
</feature>
<feature type="coiled-coil region" evidence="1">
    <location>
        <begin position="287"/>
        <end position="314"/>
    </location>
</feature>
<feature type="region of interest" description="Disordered" evidence="2">
    <location>
        <begin position="854"/>
        <end position="878"/>
    </location>
</feature>
<feature type="compositionally biased region" description="Low complexity" evidence="2">
    <location>
        <begin position="690"/>
        <end position="699"/>
    </location>
</feature>
<reference evidence="3 4" key="1">
    <citation type="submission" date="2014-06" db="EMBL/GenBank/DDBJ databases">
        <authorList>
            <person name="Swart Estienne"/>
        </authorList>
    </citation>
    <scope>NUCLEOTIDE SEQUENCE [LARGE SCALE GENOMIC DNA]</scope>
    <source>
        <strain evidence="3 4">130c</strain>
    </source>
</reference>